<reference evidence="1 2" key="1">
    <citation type="submission" date="2024-09" db="EMBL/GenBank/DDBJ databases">
        <authorList>
            <person name="Sun Q."/>
            <person name="Mori K."/>
        </authorList>
    </citation>
    <scope>NUCLEOTIDE SEQUENCE [LARGE SCALE GENOMIC DNA]</scope>
    <source>
        <strain evidence="1 2">NCAIM B.02481</strain>
    </source>
</reference>
<name>A0ABV6QC85_9FLAO</name>
<dbReference type="RefSeq" id="WP_386065322.1">
    <property type="nucleotide sequence ID" value="NZ_JBHLTQ010000018.1"/>
</dbReference>
<dbReference type="Proteomes" id="UP001589832">
    <property type="component" value="Unassembled WGS sequence"/>
</dbReference>
<dbReference type="EMBL" id="JBHLTQ010000018">
    <property type="protein sequence ID" value="MFC0605904.1"/>
    <property type="molecule type" value="Genomic_DNA"/>
</dbReference>
<gene>
    <name evidence="1" type="ORF">ACFFGA_15185</name>
</gene>
<evidence type="ECO:0000313" key="1">
    <source>
        <dbReference type="EMBL" id="MFC0605904.1"/>
    </source>
</evidence>
<accession>A0ABV6QC85</accession>
<sequence>MPTDNYQLVAFNIPEHLVYYFARKLGNEVELLPDGSYTTETIVRKNSFYGQHIYTNIIENPKPKTIKANFYLKIRNTIRIDYPNLPDARYVGIMLDKEVENFINKHLYHILKTELISYVDGALFSYQREKGITKGITHRAISEFMFKNRILINDSTFENFRKMHYREKKRPKKLIFS</sequence>
<keyword evidence="2" id="KW-1185">Reference proteome</keyword>
<organism evidence="1 2">
    <name type="scientific">Winogradskyella pulchriflava</name>
    <dbReference type="NCBI Taxonomy" id="1110688"/>
    <lineage>
        <taxon>Bacteria</taxon>
        <taxon>Pseudomonadati</taxon>
        <taxon>Bacteroidota</taxon>
        <taxon>Flavobacteriia</taxon>
        <taxon>Flavobacteriales</taxon>
        <taxon>Flavobacteriaceae</taxon>
        <taxon>Winogradskyella</taxon>
    </lineage>
</organism>
<proteinExistence type="predicted"/>
<protein>
    <submittedName>
        <fullName evidence="1">Uncharacterized protein</fullName>
    </submittedName>
</protein>
<comment type="caution">
    <text evidence="1">The sequence shown here is derived from an EMBL/GenBank/DDBJ whole genome shotgun (WGS) entry which is preliminary data.</text>
</comment>
<evidence type="ECO:0000313" key="2">
    <source>
        <dbReference type="Proteomes" id="UP001589832"/>
    </source>
</evidence>